<dbReference type="Proteomes" id="UP000183567">
    <property type="component" value="Unassembled WGS sequence"/>
</dbReference>
<dbReference type="EMBL" id="LVVM01001493">
    <property type="protein sequence ID" value="OJA18438.1"/>
    <property type="molecule type" value="Genomic_DNA"/>
</dbReference>
<organism evidence="1 2">
    <name type="scientific">Rhizopogon vesiculosus</name>
    <dbReference type="NCBI Taxonomy" id="180088"/>
    <lineage>
        <taxon>Eukaryota</taxon>
        <taxon>Fungi</taxon>
        <taxon>Dikarya</taxon>
        <taxon>Basidiomycota</taxon>
        <taxon>Agaricomycotina</taxon>
        <taxon>Agaricomycetes</taxon>
        <taxon>Agaricomycetidae</taxon>
        <taxon>Boletales</taxon>
        <taxon>Suillineae</taxon>
        <taxon>Rhizopogonaceae</taxon>
        <taxon>Rhizopogon</taxon>
    </lineage>
</organism>
<protein>
    <submittedName>
        <fullName evidence="1">Uncharacterized protein</fullName>
    </submittedName>
</protein>
<dbReference type="AlphaFoldDB" id="A0A1J8Q9U2"/>
<accession>A0A1J8Q9U2</accession>
<proteinExistence type="predicted"/>
<keyword evidence="2" id="KW-1185">Reference proteome</keyword>
<comment type="caution">
    <text evidence="1">The sequence shown here is derived from an EMBL/GenBank/DDBJ whole genome shotgun (WGS) entry which is preliminary data.</text>
</comment>
<evidence type="ECO:0000313" key="1">
    <source>
        <dbReference type="EMBL" id="OJA18438.1"/>
    </source>
</evidence>
<sequence>KILWDSKVDKGNIHGIILQGAQQEH</sequence>
<name>A0A1J8Q9U2_9AGAM</name>
<gene>
    <name evidence="1" type="ORF">AZE42_13004</name>
</gene>
<feature type="non-terminal residue" evidence="1">
    <location>
        <position position="1"/>
    </location>
</feature>
<evidence type="ECO:0000313" key="2">
    <source>
        <dbReference type="Proteomes" id="UP000183567"/>
    </source>
</evidence>
<reference evidence="1 2" key="1">
    <citation type="submission" date="2016-03" db="EMBL/GenBank/DDBJ databases">
        <title>Comparative genomics of the ectomycorrhizal sister species Rhizopogon vinicolor and Rhizopogon vesiculosus (Basidiomycota: Boletales) reveals a divergence of the mating type B locus.</title>
        <authorList>
            <person name="Mujic A.B."/>
            <person name="Kuo A."/>
            <person name="Tritt A."/>
            <person name="Lipzen A."/>
            <person name="Chen C."/>
            <person name="Johnson J."/>
            <person name="Sharma A."/>
            <person name="Barry K."/>
            <person name="Grigoriev I.V."/>
            <person name="Spatafora J.W."/>
        </authorList>
    </citation>
    <scope>NUCLEOTIDE SEQUENCE [LARGE SCALE GENOMIC DNA]</scope>
    <source>
        <strain evidence="1 2">AM-OR11-056</strain>
    </source>
</reference>